<evidence type="ECO:0000313" key="1">
    <source>
        <dbReference type="EMBL" id="SUG52497.1"/>
    </source>
</evidence>
<name>A0A379TPH1_SALER</name>
<protein>
    <recommendedName>
        <fullName evidence="3">Glycosyltransferase</fullName>
    </recommendedName>
</protein>
<dbReference type="Gene3D" id="3.40.50.2000">
    <property type="entry name" value="Glycogen Phosphorylase B"/>
    <property type="match status" value="1"/>
</dbReference>
<dbReference type="AlphaFoldDB" id="A0A379TPH1"/>
<accession>A0A379TPH1</accession>
<organism evidence="1 2">
    <name type="scientific">Salmonella enterica</name>
    <name type="common">Salmonella choleraesuis</name>
    <dbReference type="NCBI Taxonomy" id="28901"/>
    <lineage>
        <taxon>Bacteria</taxon>
        <taxon>Pseudomonadati</taxon>
        <taxon>Pseudomonadota</taxon>
        <taxon>Gammaproteobacteria</taxon>
        <taxon>Enterobacterales</taxon>
        <taxon>Enterobacteriaceae</taxon>
        <taxon>Salmonella</taxon>
    </lineage>
</organism>
<sequence>MVTKKICLVSINSYNELTGGGLYLRTIVSFLKKNNVDLTLIDKYSSKFIFDDKDFKHLSFTKGYFQDIFSRLLLLPSFYIPYLFSLMKIFKENEIIGFHNSRLGLLCLLCRLFYPNKKIILFTDNFEYDLVSQKKISLGIVWERVIVKFNEWLGLKKANLVSYITNHDKISMECYYGEINSKSLILPVIFTPGVCKETLSKDFSERLLKVQVDERRKLIFTASFDFFPNIDAAHKIISQAKNEKDILFILAGRKISTLPLPVLDNLIAFNDLSNSEMSSLLCACDIFYSPLVMGSGMKTKVAEALSYGLHIYATEHTMVGYEDIVNDKNCVTVIKDVNAPIAYSIKNNIFNKDVISSIQDKYYSLKRFTGKELDVLLAIE</sequence>
<proteinExistence type="predicted"/>
<evidence type="ECO:0000313" key="2">
    <source>
        <dbReference type="Proteomes" id="UP000254773"/>
    </source>
</evidence>
<dbReference type="Pfam" id="PF13692">
    <property type="entry name" value="Glyco_trans_1_4"/>
    <property type="match status" value="1"/>
</dbReference>
<evidence type="ECO:0008006" key="3">
    <source>
        <dbReference type="Google" id="ProtNLM"/>
    </source>
</evidence>
<gene>
    <name evidence="1" type="ORF">NCTC9854_04610</name>
</gene>
<dbReference type="Proteomes" id="UP000254773">
    <property type="component" value="Unassembled WGS sequence"/>
</dbReference>
<dbReference type="SUPFAM" id="SSF53756">
    <property type="entry name" value="UDP-Glycosyltransferase/glycogen phosphorylase"/>
    <property type="match status" value="1"/>
</dbReference>
<reference evidence="1 2" key="1">
    <citation type="submission" date="2018-06" db="EMBL/GenBank/DDBJ databases">
        <authorList>
            <consortium name="Pathogen Informatics"/>
            <person name="Doyle S."/>
        </authorList>
    </citation>
    <scope>NUCLEOTIDE SEQUENCE [LARGE SCALE GENOMIC DNA]</scope>
    <source>
        <strain evidence="1 2">NCTC9854</strain>
    </source>
</reference>
<dbReference type="EMBL" id="UGWI01000004">
    <property type="protein sequence ID" value="SUG52497.1"/>
    <property type="molecule type" value="Genomic_DNA"/>
</dbReference>